<proteinExistence type="predicted"/>
<organism evidence="3 4">
    <name type="scientific">Pseudocercospora musae</name>
    <dbReference type="NCBI Taxonomy" id="113226"/>
    <lineage>
        <taxon>Eukaryota</taxon>
        <taxon>Fungi</taxon>
        <taxon>Dikarya</taxon>
        <taxon>Ascomycota</taxon>
        <taxon>Pezizomycotina</taxon>
        <taxon>Dothideomycetes</taxon>
        <taxon>Dothideomycetidae</taxon>
        <taxon>Mycosphaerellales</taxon>
        <taxon>Mycosphaerellaceae</taxon>
        <taxon>Pseudocercospora</taxon>
    </lineage>
</organism>
<dbReference type="OrthoDB" id="5379420at2759"/>
<dbReference type="STRING" id="113226.A0A139ICC4"/>
<keyword evidence="4" id="KW-1185">Reference proteome</keyword>
<reference evidence="3 4" key="1">
    <citation type="submission" date="2015-07" db="EMBL/GenBank/DDBJ databases">
        <title>Comparative genomics of the Sigatoka disease complex on banana suggests a link between parallel evolutionary changes in Pseudocercospora fijiensis and Pseudocercospora eumusae and increased virulence on the banana host.</title>
        <authorList>
            <person name="Chang T.-C."/>
            <person name="Salvucci A."/>
            <person name="Crous P.W."/>
            <person name="Stergiopoulos I."/>
        </authorList>
    </citation>
    <scope>NUCLEOTIDE SEQUENCE [LARGE SCALE GENOMIC DNA]</scope>
    <source>
        <strain evidence="3 4">CBS 116634</strain>
    </source>
</reference>
<feature type="transmembrane region" description="Helical" evidence="2">
    <location>
        <begin position="978"/>
        <end position="998"/>
    </location>
</feature>
<accession>A0A139ICC4</accession>
<dbReference type="EMBL" id="LFZO01000154">
    <property type="protein sequence ID" value="KXT12349.1"/>
    <property type="molecule type" value="Genomic_DNA"/>
</dbReference>
<evidence type="ECO:0000313" key="3">
    <source>
        <dbReference type="EMBL" id="KXT12349.1"/>
    </source>
</evidence>
<dbReference type="AlphaFoldDB" id="A0A139ICC4"/>
<name>A0A139ICC4_9PEZI</name>
<sequence length="1068" mass="119859">MLQQSLARSLRTASRAALRVIPECEPCQCRCGVTYAAPRRDYATHRRAPSTRNRQWEEKHGRATRVGLNRQYIQQRLNFLYKHGEIRVQPDEIQAFIGRFRTLVAATKGGITPDPKQIRTLLDDFGIDDQEALKIPPVLMGDMTPDNLYLGKKLILSLSRVGNIEASIRIMADAIYNSKKNPRILHSREIVFAKDHLSLVANQKLNYRAMVCEGKVAHALGNEERAIQMWTDAMAAAVAAAEEREAKERGAGTPTTPESRVPRDPLELSTPWIELMLIHWHRYLSKGMDELAQCEWAMTIGCEQDDPTSHYYASTFVKRRDSQGSHVATSEWLYHVTKAASSGHPKAAYELAVFYAESGWKYIEDEPPDHVKPTPFDSYPAKPATFGNLLLSFVGLNSLLSILGLKTRAKARPQESIFHSAMFPTTAAARQEIAYAWLGVAIGYCYAPAYLFAARMLLEKNLWAGAHAPNAALSLSPSRYTYASKEDYHAGVPISHNEQSSKKNIADPPNPFRNEEEAKKLLREVFYAHEANDYAGHARRAYAKSRRSGHWQGEEEILEERFWRDFGPNVQKFFRFPEIREMYEDEIESLYKQAKELCDRHQFDIYDNENALIYKAGTGKKRKTVPQPPKVRMGHAESWSDACAALCPFVNASPHATCVAPYQGLRIIYKTAGFMPPLRSESKCRITIFHCSSLTPFIISFDIAISTVAVHSGIYSLQQAAVMQSKASAQGTSTITLFETGCDFRDENIVIHRNCTQACTQPAVLWSNPFTIHNCLIYSTVSGLIARKHLIADGERQAAELAYLPNFNLALIEHPANKCMQSFCLNQRHANPSIRCPSASINTTYFSNATKGKIHNLLSDAFIQNEGIGVYIGYLMQLSILLDCWIHGRLISSWLKSLTFVIFAPFGLQRARQHALRVKTRLDKSHQGAALTSGLLEFQQAQSYFALTLSGTAIGALCSNGAMFDVQSLQQMRLAVDLPGDVAATAIICLTFGLYMLHAENKRTWYVTFLSLIAIRVSFATWVLTCLPLRNLHQMNPTGFDVPACGNRSPATFCLDQNSWALQRAIFF</sequence>
<keyword evidence="2" id="KW-0812">Transmembrane</keyword>
<evidence type="ECO:0000313" key="4">
    <source>
        <dbReference type="Proteomes" id="UP000073492"/>
    </source>
</evidence>
<feature type="region of interest" description="Disordered" evidence="1">
    <location>
        <begin position="241"/>
        <end position="264"/>
    </location>
</feature>
<gene>
    <name evidence="3" type="ORF">AC579_577</name>
</gene>
<protein>
    <submittedName>
        <fullName evidence="3">Uncharacterized protein</fullName>
    </submittedName>
</protein>
<comment type="caution">
    <text evidence="3">The sequence shown here is derived from an EMBL/GenBank/DDBJ whole genome shotgun (WGS) entry which is preliminary data.</text>
</comment>
<evidence type="ECO:0000256" key="2">
    <source>
        <dbReference type="SAM" id="Phobius"/>
    </source>
</evidence>
<keyword evidence="2" id="KW-1133">Transmembrane helix</keyword>
<feature type="compositionally biased region" description="Basic and acidic residues" evidence="1">
    <location>
        <begin position="241"/>
        <end position="250"/>
    </location>
</feature>
<feature type="transmembrane region" description="Helical" evidence="2">
    <location>
        <begin position="1004"/>
        <end position="1027"/>
    </location>
</feature>
<feature type="transmembrane region" description="Helical" evidence="2">
    <location>
        <begin position="386"/>
        <end position="405"/>
    </location>
</feature>
<keyword evidence="2" id="KW-0472">Membrane</keyword>
<feature type="transmembrane region" description="Helical" evidence="2">
    <location>
        <begin position="433"/>
        <end position="453"/>
    </location>
</feature>
<dbReference type="Proteomes" id="UP000073492">
    <property type="component" value="Unassembled WGS sequence"/>
</dbReference>
<evidence type="ECO:0000256" key="1">
    <source>
        <dbReference type="SAM" id="MobiDB-lite"/>
    </source>
</evidence>